<keyword evidence="6" id="KW-0812">Transmembrane</keyword>
<evidence type="ECO:0000256" key="7">
    <source>
        <dbReference type="ARBA" id="ARBA00022792"/>
    </source>
</evidence>
<comment type="similarity">
    <text evidence="3">Belongs to the complex I NDUFB3 subunit family.</text>
</comment>
<organism evidence="12 13">
    <name type="scientific">Elaphomyces granulatus</name>
    <dbReference type="NCBI Taxonomy" id="519963"/>
    <lineage>
        <taxon>Eukaryota</taxon>
        <taxon>Fungi</taxon>
        <taxon>Dikarya</taxon>
        <taxon>Ascomycota</taxon>
        <taxon>Pezizomycotina</taxon>
        <taxon>Eurotiomycetes</taxon>
        <taxon>Eurotiomycetidae</taxon>
        <taxon>Eurotiales</taxon>
        <taxon>Elaphomycetaceae</taxon>
        <taxon>Elaphomyces</taxon>
    </lineage>
</organism>
<dbReference type="AlphaFoldDB" id="A0A232M1G3"/>
<keyword evidence="7" id="KW-0999">Mitochondrion inner membrane</keyword>
<dbReference type="Pfam" id="PF08122">
    <property type="entry name" value="NDUF_B12"/>
    <property type="match status" value="1"/>
</dbReference>
<gene>
    <name evidence="12" type="ORF">Egran_02018</name>
</gene>
<evidence type="ECO:0000256" key="8">
    <source>
        <dbReference type="ARBA" id="ARBA00022982"/>
    </source>
</evidence>
<evidence type="ECO:0000256" key="2">
    <source>
        <dbReference type="ARBA" id="ARBA00004298"/>
    </source>
</evidence>
<keyword evidence="5" id="KW-0679">Respiratory chain</keyword>
<evidence type="ECO:0000256" key="9">
    <source>
        <dbReference type="ARBA" id="ARBA00022989"/>
    </source>
</evidence>
<evidence type="ECO:0000313" key="12">
    <source>
        <dbReference type="EMBL" id="OXV10223.1"/>
    </source>
</evidence>
<dbReference type="GO" id="GO:0005743">
    <property type="term" value="C:mitochondrial inner membrane"/>
    <property type="evidence" value="ECO:0007669"/>
    <property type="project" value="UniProtKB-SubCell"/>
</dbReference>
<dbReference type="GO" id="GO:0022900">
    <property type="term" value="P:electron transport chain"/>
    <property type="evidence" value="ECO:0007669"/>
    <property type="project" value="InterPro"/>
</dbReference>
<evidence type="ECO:0000256" key="5">
    <source>
        <dbReference type="ARBA" id="ARBA00022660"/>
    </source>
</evidence>
<dbReference type="GO" id="GO:0032981">
    <property type="term" value="P:mitochondrial respiratory chain complex I assembly"/>
    <property type="evidence" value="ECO:0007669"/>
    <property type="project" value="TreeGrafter"/>
</dbReference>
<comment type="subcellular location">
    <subcellularLocation>
        <location evidence="2">Mitochondrion inner membrane</location>
        <topology evidence="2">Single-pass membrane protein</topology>
        <orientation evidence="2">Matrix side</orientation>
    </subcellularLocation>
</comment>
<evidence type="ECO:0000256" key="3">
    <source>
        <dbReference type="ARBA" id="ARBA00005667"/>
    </source>
</evidence>
<evidence type="ECO:0000256" key="11">
    <source>
        <dbReference type="ARBA" id="ARBA00023136"/>
    </source>
</evidence>
<evidence type="ECO:0000313" key="13">
    <source>
        <dbReference type="Proteomes" id="UP000243515"/>
    </source>
</evidence>
<comment type="function">
    <text evidence="1">Accessory subunit of the mitochondrial membrane respiratory chain NADH dehydrogenase (Complex I), that is believed not to be involved in catalysis. Complex I functions in the transfer of electrons from NADH to the respiratory chain. The immediate electron acceptor for the enzyme is believed to be ubiquinone.</text>
</comment>
<keyword evidence="4" id="KW-0813">Transport</keyword>
<evidence type="ECO:0008006" key="14">
    <source>
        <dbReference type="Google" id="ProtNLM"/>
    </source>
</evidence>
<keyword evidence="13" id="KW-1185">Reference proteome</keyword>
<sequence>MAPRNLTGFDMKEFKAAASPSSVWAKKDPWARNETWRYTGPFTRWNRFKRVFPGLGTATVLFAGYCIYEHFSPPDEHSHGHGQAGHGDAHH</sequence>
<comment type="caution">
    <text evidence="12">The sequence shown here is derived from an EMBL/GenBank/DDBJ whole genome shotgun (WGS) entry which is preliminary data.</text>
</comment>
<name>A0A232M1G3_9EURO</name>
<dbReference type="InterPro" id="IPR012576">
    <property type="entry name" value="NDUFB3"/>
</dbReference>
<keyword evidence="8" id="KW-0249">Electron transport</keyword>
<protein>
    <recommendedName>
        <fullName evidence="14">NADH-ubiquinone oxidoreductase B12 subunit</fullName>
    </recommendedName>
</protein>
<evidence type="ECO:0000256" key="10">
    <source>
        <dbReference type="ARBA" id="ARBA00023128"/>
    </source>
</evidence>
<keyword evidence="10" id="KW-0496">Mitochondrion</keyword>
<dbReference type="Proteomes" id="UP000243515">
    <property type="component" value="Unassembled WGS sequence"/>
</dbReference>
<evidence type="ECO:0000256" key="6">
    <source>
        <dbReference type="ARBA" id="ARBA00022692"/>
    </source>
</evidence>
<dbReference type="PANTHER" id="PTHR15082:SF2">
    <property type="entry name" value="NADH DEHYDROGENASE [UBIQUINONE] 1 BETA SUBCOMPLEX SUBUNIT 3"/>
    <property type="match status" value="1"/>
</dbReference>
<proteinExistence type="inferred from homology"/>
<dbReference type="OrthoDB" id="521512at2759"/>
<dbReference type="PANTHER" id="PTHR15082">
    <property type="entry name" value="NADH-UBIQUINONE OXIDOREDUCTASE B12 SUBUNIT"/>
    <property type="match status" value="1"/>
</dbReference>
<evidence type="ECO:0000256" key="1">
    <source>
        <dbReference type="ARBA" id="ARBA00003195"/>
    </source>
</evidence>
<keyword evidence="11" id="KW-0472">Membrane</keyword>
<evidence type="ECO:0000256" key="4">
    <source>
        <dbReference type="ARBA" id="ARBA00022448"/>
    </source>
</evidence>
<dbReference type="EMBL" id="NPHW01003051">
    <property type="protein sequence ID" value="OXV10223.1"/>
    <property type="molecule type" value="Genomic_DNA"/>
</dbReference>
<keyword evidence="9" id="KW-1133">Transmembrane helix</keyword>
<accession>A0A232M1G3</accession>
<reference evidence="12 13" key="1">
    <citation type="journal article" date="2015" name="Environ. Microbiol.">
        <title>Metagenome sequence of Elaphomyces granulatus from sporocarp tissue reveals Ascomycota ectomycorrhizal fingerprints of genome expansion and a Proteobacteria-rich microbiome.</title>
        <authorList>
            <person name="Quandt C.A."/>
            <person name="Kohler A."/>
            <person name="Hesse C.N."/>
            <person name="Sharpton T.J."/>
            <person name="Martin F."/>
            <person name="Spatafora J.W."/>
        </authorList>
    </citation>
    <scope>NUCLEOTIDE SEQUENCE [LARGE SCALE GENOMIC DNA]</scope>
    <source>
        <strain evidence="12 13">OSC145934</strain>
    </source>
</reference>